<dbReference type="RefSeq" id="WP_025076158.1">
    <property type="nucleotide sequence ID" value="NZ_FQVD01000048.1"/>
</dbReference>
<dbReference type="Pfam" id="PF02239">
    <property type="entry name" value="Cytochrom_D1"/>
    <property type="match status" value="1"/>
</dbReference>
<proteinExistence type="predicted"/>
<dbReference type="Proteomes" id="UP000184436">
    <property type="component" value="Unassembled WGS sequence"/>
</dbReference>
<keyword evidence="7" id="KW-0812">Transmembrane</keyword>
<reference evidence="9 10" key="1">
    <citation type="submission" date="2016-11" db="EMBL/GenBank/DDBJ databases">
        <authorList>
            <person name="Jaros S."/>
            <person name="Januszkiewicz K."/>
            <person name="Wedrychowicz H."/>
        </authorList>
    </citation>
    <scope>NUCLEOTIDE SEQUENCE [LARGE SCALE GENOMIC DNA]</scope>
    <source>
        <strain evidence="9 10">DSM 26883</strain>
    </source>
</reference>
<dbReference type="GO" id="GO:0046872">
    <property type="term" value="F:metal ion binding"/>
    <property type="evidence" value="ECO:0007669"/>
    <property type="project" value="UniProtKB-KW"/>
</dbReference>
<evidence type="ECO:0000313" key="9">
    <source>
        <dbReference type="EMBL" id="SHF93812.1"/>
    </source>
</evidence>
<protein>
    <submittedName>
        <fullName evidence="9">40-residue YVTN family beta-propeller repeat-containing protein</fullName>
    </submittedName>
</protein>
<evidence type="ECO:0000256" key="7">
    <source>
        <dbReference type="SAM" id="Phobius"/>
    </source>
</evidence>
<dbReference type="InterPro" id="IPR036909">
    <property type="entry name" value="Cyt_c-like_dom_sf"/>
</dbReference>
<evidence type="ECO:0000313" key="10">
    <source>
        <dbReference type="Proteomes" id="UP000184436"/>
    </source>
</evidence>
<dbReference type="InterPro" id="IPR051395">
    <property type="entry name" value="Cytochrome_c_Peroxidase/MauG"/>
</dbReference>
<keyword evidence="3" id="KW-0732">Signal</keyword>
<dbReference type="Gene3D" id="2.130.10.10">
    <property type="entry name" value="YVTN repeat-like/Quinoprotein amine dehydrogenase"/>
    <property type="match status" value="1"/>
</dbReference>
<evidence type="ECO:0000256" key="1">
    <source>
        <dbReference type="ARBA" id="ARBA00022617"/>
    </source>
</evidence>
<evidence type="ECO:0000256" key="3">
    <source>
        <dbReference type="ARBA" id="ARBA00022729"/>
    </source>
</evidence>
<dbReference type="SUPFAM" id="SSF51004">
    <property type="entry name" value="C-terminal (heme d1) domain of cytochrome cd1-nitrite reductase"/>
    <property type="match status" value="1"/>
</dbReference>
<dbReference type="AlphaFoldDB" id="A0A1M5FRL5"/>
<sequence>MKNKYKGTLRYIWLICLIFSNIAFLSAGTSPLFPTSIAVNEKGELLIAEKGTKKVDIFSPDGKTLIHSFQLNDTPTGILSDGNKIYVTTFETIGRLQILSSESGKVEKSIITGSGACYPLLSSDKKYIYVCNQFQNTVSKVDIEKKEVIATVNVLREPKSAVLSKDGKYLYVTNFLPAQRADVNYVAACITVIKADRFTKVKDIQLANGSNALRGICITPDGKYIYVSHNLGRFTVPTSQLQQGWMNTSAFSVIDVDKQEFLGAVVVDEPERGAAGIWSIACNDQSIFISHSGTHEVSVINHKTMLDKFLNYPDKSALDYDLTFLYGIRKRIPLQGNGPRSMILTDTKLIIPTYFADILNIVDINTHQLMTVEMNPGREESLENKGERYFNDASHCFQNWQSCNGCHPGNARTDGMNWDLMNDGIGNPKNCKSLLFSHVTPPNMISGIREHAERAVRAGFNFIQFYDISEEDAVCVDAYLKSLRPVSSPYLINGKLSEKAKTGKEVFDRLQCGECHSGSYYTDMKMHRIGDDIEFEKGWDTPTLREVWRTAPYLFDGRAATMKEVFEVHKHGISKKISEKDIEALTEYVNSL</sequence>
<dbReference type="GO" id="GO:0020037">
    <property type="term" value="F:heme binding"/>
    <property type="evidence" value="ECO:0007669"/>
    <property type="project" value="InterPro"/>
</dbReference>
<dbReference type="STRING" id="871325.SAMN05444349_1488"/>
<dbReference type="PANTHER" id="PTHR30600:SF10">
    <property type="entry name" value="BLL6722 PROTEIN"/>
    <property type="match status" value="1"/>
</dbReference>
<evidence type="ECO:0000256" key="5">
    <source>
        <dbReference type="ARBA" id="ARBA00023004"/>
    </source>
</evidence>
<keyword evidence="2 6" id="KW-0479">Metal-binding</keyword>
<dbReference type="PROSITE" id="PS51007">
    <property type="entry name" value="CYTC"/>
    <property type="match status" value="2"/>
</dbReference>
<feature type="domain" description="Cytochrome c" evidence="8">
    <location>
        <begin position="498"/>
        <end position="592"/>
    </location>
</feature>
<accession>A0A1M5FRL5</accession>
<keyword evidence="7" id="KW-0472">Membrane</keyword>
<dbReference type="SUPFAM" id="SSF46626">
    <property type="entry name" value="Cytochrome c"/>
    <property type="match status" value="2"/>
</dbReference>
<keyword evidence="10" id="KW-1185">Reference proteome</keyword>
<feature type="transmembrane region" description="Helical" evidence="7">
    <location>
        <begin position="12"/>
        <end position="33"/>
    </location>
</feature>
<evidence type="ECO:0000256" key="2">
    <source>
        <dbReference type="ARBA" id="ARBA00022723"/>
    </source>
</evidence>
<keyword evidence="7" id="KW-1133">Transmembrane helix</keyword>
<dbReference type="Gene3D" id="1.10.760.10">
    <property type="entry name" value="Cytochrome c-like domain"/>
    <property type="match status" value="2"/>
</dbReference>
<dbReference type="GO" id="GO:0009055">
    <property type="term" value="F:electron transfer activity"/>
    <property type="evidence" value="ECO:0007669"/>
    <property type="project" value="InterPro"/>
</dbReference>
<evidence type="ECO:0000259" key="8">
    <source>
        <dbReference type="PROSITE" id="PS51007"/>
    </source>
</evidence>
<evidence type="ECO:0000256" key="6">
    <source>
        <dbReference type="PROSITE-ProRule" id="PRU00433"/>
    </source>
</evidence>
<dbReference type="InterPro" id="IPR011048">
    <property type="entry name" value="Haem_d1_sf"/>
</dbReference>
<dbReference type="OrthoDB" id="9805202at2"/>
<dbReference type="PANTHER" id="PTHR30600">
    <property type="entry name" value="CYTOCHROME C PEROXIDASE-RELATED"/>
    <property type="match status" value="1"/>
</dbReference>
<dbReference type="EMBL" id="FQVD01000048">
    <property type="protein sequence ID" value="SHF93812.1"/>
    <property type="molecule type" value="Genomic_DNA"/>
</dbReference>
<keyword evidence="1 6" id="KW-0349">Heme</keyword>
<dbReference type="InterPro" id="IPR009056">
    <property type="entry name" value="Cyt_c-like_dom"/>
</dbReference>
<keyword evidence="4" id="KW-0560">Oxidoreductase</keyword>
<feature type="domain" description="Cytochrome c" evidence="8">
    <location>
        <begin position="381"/>
        <end position="484"/>
    </location>
</feature>
<evidence type="ECO:0000256" key="4">
    <source>
        <dbReference type="ARBA" id="ARBA00023002"/>
    </source>
</evidence>
<dbReference type="GO" id="GO:0004130">
    <property type="term" value="F:cytochrome-c peroxidase activity"/>
    <property type="evidence" value="ECO:0007669"/>
    <property type="project" value="TreeGrafter"/>
</dbReference>
<name>A0A1M5FRL5_9BACE</name>
<keyword evidence="5 6" id="KW-0408">Iron</keyword>
<gene>
    <name evidence="9" type="ORF">SAMN05444349_1488</name>
</gene>
<organism evidence="9 10">
    <name type="scientific">Bacteroides faecichinchillae</name>
    <dbReference type="NCBI Taxonomy" id="871325"/>
    <lineage>
        <taxon>Bacteria</taxon>
        <taxon>Pseudomonadati</taxon>
        <taxon>Bacteroidota</taxon>
        <taxon>Bacteroidia</taxon>
        <taxon>Bacteroidales</taxon>
        <taxon>Bacteroidaceae</taxon>
        <taxon>Bacteroides</taxon>
    </lineage>
</organism>
<dbReference type="InterPro" id="IPR015943">
    <property type="entry name" value="WD40/YVTN_repeat-like_dom_sf"/>
</dbReference>